<protein>
    <submittedName>
        <fullName evidence="1">Uncharacterized protein</fullName>
    </submittedName>
</protein>
<name>A0A1W2FHT9_KIBAR</name>
<sequence>MNTVVQLRNRDLHVQLAQEDRLEDAGRLAPDDRMTCHVHNRWVHQCVSSAAHVNQVTRHRWCRDCKTALTVAVDELTLTVHMSCPSCGDGRSAATRRLERACEASLAYTKGRPALLAG</sequence>
<dbReference type="OrthoDB" id="4467390at2"/>
<dbReference type="Proteomes" id="UP000192674">
    <property type="component" value="Unassembled WGS sequence"/>
</dbReference>
<accession>A0A1W2FHT9</accession>
<organism evidence="1 2">
    <name type="scientific">Kibdelosporangium aridum</name>
    <dbReference type="NCBI Taxonomy" id="2030"/>
    <lineage>
        <taxon>Bacteria</taxon>
        <taxon>Bacillati</taxon>
        <taxon>Actinomycetota</taxon>
        <taxon>Actinomycetes</taxon>
        <taxon>Pseudonocardiales</taxon>
        <taxon>Pseudonocardiaceae</taxon>
        <taxon>Kibdelosporangium</taxon>
    </lineage>
</organism>
<dbReference type="RefSeq" id="WP_143446790.1">
    <property type="nucleotide sequence ID" value="NZ_FWXV01000007.1"/>
</dbReference>
<evidence type="ECO:0000313" key="2">
    <source>
        <dbReference type="Proteomes" id="UP000192674"/>
    </source>
</evidence>
<keyword evidence="2" id="KW-1185">Reference proteome</keyword>
<reference evidence="1 2" key="1">
    <citation type="submission" date="2017-04" db="EMBL/GenBank/DDBJ databases">
        <authorList>
            <person name="Afonso C.L."/>
            <person name="Miller P.J."/>
            <person name="Scott M.A."/>
            <person name="Spackman E."/>
            <person name="Goraichik I."/>
            <person name="Dimitrov K.M."/>
            <person name="Suarez D.L."/>
            <person name="Swayne D.E."/>
        </authorList>
    </citation>
    <scope>NUCLEOTIDE SEQUENCE [LARGE SCALE GENOMIC DNA]</scope>
    <source>
        <strain evidence="1 2">DSM 43828</strain>
    </source>
</reference>
<dbReference type="AlphaFoldDB" id="A0A1W2FHT9"/>
<dbReference type="EMBL" id="FWXV01000007">
    <property type="protein sequence ID" value="SMD21511.1"/>
    <property type="molecule type" value="Genomic_DNA"/>
</dbReference>
<gene>
    <name evidence="1" type="ORF">SAMN05661093_06874</name>
</gene>
<proteinExistence type="predicted"/>
<evidence type="ECO:0000313" key="1">
    <source>
        <dbReference type="EMBL" id="SMD21511.1"/>
    </source>
</evidence>